<gene>
    <name evidence="5" type="ORF">DYU11_11980</name>
</gene>
<keyword evidence="2 5" id="KW-0808">Transferase</keyword>
<evidence type="ECO:0000256" key="1">
    <source>
        <dbReference type="ARBA" id="ARBA00022676"/>
    </source>
</evidence>
<name>A0A418MBG7_9BACT</name>
<evidence type="ECO:0000313" key="6">
    <source>
        <dbReference type="Proteomes" id="UP000283523"/>
    </source>
</evidence>
<dbReference type="Proteomes" id="UP000283523">
    <property type="component" value="Unassembled WGS sequence"/>
</dbReference>
<organism evidence="5 6">
    <name type="scientific">Fibrisoma montanum</name>
    <dbReference type="NCBI Taxonomy" id="2305895"/>
    <lineage>
        <taxon>Bacteria</taxon>
        <taxon>Pseudomonadati</taxon>
        <taxon>Bacteroidota</taxon>
        <taxon>Cytophagia</taxon>
        <taxon>Cytophagales</taxon>
        <taxon>Spirosomataceae</taxon>
        <taxon>Fibrisoma</taxon>
    </lineage>
</organism>
<comment type="caution">
    <text evidence="5">The sequence shown here is derived from an EMBL/GenBank/DDBJ whole genome shotgun (WGS) entry which is preliminary data.</text>
</comment>
<proteinExistence type="predicted"/>
<evidence type="ECO:0000256" key="3">
    <source>
        <dbReference type="ARBA" id="ARBA00023180"/>
    </source>
</evidence>
<keyword evidence="3" id="KW-0325">Glycoprotein</keyword>
<sequence>MTNLYKVYTSLTRNGPAFLTVTMKEWLFQTGKHLLKRLGFDFLTKEQTELYLQRYEVTTEAGSTLRLPAIVNASESGKLIFTEKRIQFPPTYVWCVPAAAGKTRQLVTGGLLLNHKVLKTDYRHRDLAKMYLRPRIRRVIVTDTLLAPWSQVFDDVWFGGYYDFMLLVAAKICRIREALPASVFSEAILAYPLLGTSYERDFMDLMGLREEQVVDSRLCNVTFSACVLGNSNSWIYPNVADIQALKKQVEARVEFVPTEPRRLYISRAGRRRIRNEAELVDALKPLGFEIIDDKPRSIAEQVQLYKSASFILGPHGASFTNIIWCEPGTHLFELFSPDYTPEYFLYLAQVMNLQYSAYSHGKSTGDGRFGISDDIYVAVPELISRLRSLLDPAIQTNYPPTA</sequence>
<keyword evidence="6" id="KW-1185">Reference proteome</keyword>
<dbReference type="RefSeq" id="WP_119667905.1">
    <property type="nucleotide sequence ID" value="NZ_QXED01000003.1"/>
</dbReference>
<protein>
    <submittedName>
        <fullName evidence="5">Glycosyltransferase family 61 protein</fullName>
    </submittedName>
</protein>
<dbReference type="PANTHER" id="PTHR20961">
    <property type="entry name" value="GLYCOSYLTRANSFERASE"/>
    <property type="match status" value="1"/>
</dbReference>
<reference evidence="5 6" key="1">
    <citation type="submission" date="2018-08" db="EMBL/GenBank/DDBJ databases">
        <title>Fibrisoma montanum sp. nov., isolated from Danxia mountain soil.</title>
        <authorList>
            <person name="Huang Y."/>
        </authorList>
    </citation>
    <scope>NUCLEOTIDE SEQUENCE [LARGE SCALE GENOMIC DNA]</scope>
    <source>
        <strain evidence="5 6">HYT19</strain>
    </source>
</reference>
<dbReference type="EMBL" id="QXED01000003">
    <property type="protein sequence ID" value="RIV23690.1"/>
    <property type="molecule type" value="Genomic_DNA"/>
</dbReference>
<dbReference type="GO" id="GO:0016757">
    <property type="term" value="F:glycosyltransferase activity"/>
    <property type="evidence" value="ECO:0007669"/>
    <property type="project" value="UniProtKB-KW"/>
</dbReference>
<evidence type="ECO:0000256" key="2">
    <source>
        <dbReference type="ARBA" id="ARBA00022679"/>
    </source>
</evidence>
<accession>A0A418MBG7</accession>
<dbReference type="Pfam" id="PF04577">
    <property type="entry name" value="Glyco_transf_61"/>
    <property type="match status" value="1"/>
</dbReference>
<dbReference type="InterPro" id="IPR007657">
    <property type="entry name" value="Glycosyltransferase_61"/>
</dbReference>
<feature type="domain" description="Glycosyltransferase 61 catalytic" evidence="4">
    <location>
        <begin position="236"/>
        <end position="331"/>
    </location>
</feature>
<evidence type="ECO:0000313" key="5">
    <source>
        <dbReference type="EMBL" id="RIV23690.1"/>
    </source>
</evidence>
<dbReference type="AlphaFoldDB" id="A0A418MBG7"/>
<keyword evidence="1" id="KW-0328">Glycosyltransferase</keyword>
<dbReference type="InterPro" id="IPR049625">
    <property type="entry name" value="Glyco_transf_61_cat"/>
</dbReference>
<dbReference type="OrthoDB" id="1156086at2"/>
<evidence type="ECO:0000259" key="4">
    <source>
        <dbReference type="Pfam" id="PF04577"/>
    </source>
</evidence>